<dbReference type="Pfam" id="PF20981">
    <property type="entry name" value="AAR2_1st"/>
    <property type="match status" value="1"/>
</dbReference>
<dbReference type="Gene3D" id="1.25.40.550">
    <property type="entry name" value="Aar2, C-terminal domain-like"/>
    <property type="match status" value="1"/>
</dbReference>
<evidence type="ECO:0000256" key="3">
    <source>
        <dbReference type="ARBA" id="ARBA00016372"/>
    </source>
</evidence>
<keyword evidence="5" id="KW-0747">Spliceosome</keyword>
<evidence type="ECO:0000256" key="6">
    <source>
        <dbReference type="ARBA" id="ARBA00023187"/>
    </source>
</evidence>
<evidence type="ECO:0000313" key="12">
    <source>
        <dbReference type="EMBL" id="CAI8012819.1"/>
    </source>
</evidence>
<dbReference type="GO" id="GO:0005681">
    <property type="term" value="C:spliceosomal complex"/>
    <property type="evidence" value="ECO:0007669"/>
    <property type="project" value="UniProtKB-KW"/>
</dbReference>
<comment type="function">
    <text evidence="1">Component of the U5 snRNP complex that is required for spliceosome assembly and for pre-mRNA splicing.</text>
</comment>
<evidence type="ECO:0000256" key="4">
    <source>
        <dbReference type="ARBA" id="ARBA00022664"/>
    </source>
</evidence>
<dbReference type="FunFam" id="1.25.40.550:FF:000001">
    <property type="entry name" value="AAR2 splicing factor homolog"/>
    <property type="match status" value="1"/>
</dbReference>
<feature type="domain" description="AAR2 N-terminal" evidence="11">
    <location>
        <begin position="12"/>
        <end position="143"/>
    </location>
</feature>
<dbReference type="InterPro" id="IPR038514">
    <property type="entry name" value="AAR2_C_sf"/>
</dbReference>
<feature type="compositionally biased region" description="Polar residues" evidence="9">
    <location>
        <begin position="149"/>
        <end position="161"/>
    </location>
</feature>
<dbReference type="PANTHER" id="PTHR12689">
    <property type="entry name" value="A1 CISTRON SPLICING FACTOR AAR2-RELATED"/>
    <property type="match status" value="1"/>
</dbReference>
<evidence type="ECO:0000313" key="13">
    <source>
        <dbReference type="Proteomes" id="UP001174909"/>
    </source>
</evidence>
<proteinExistence type="inferred from homology"/>
<dbReference type="FunFam" id="2.60.34.20:FF:000001">
    <property type="entry name" value="protein AAR2 homolog"/>
    <property type="match status" value="1"/>
</dbReference>
<name>A0AA35W9Y9_GEOBA</name>
<dbReference type="AlphaFoldDB" id="A0AA35W9Y9"/>
<evidence type="ECO:0000256" key="5">
    <source>
        <dbReference type="ARBA" id="ARBA00022728"/>
    </source>
</evidence>
<evidence type="ECO:0000256" key="2">
    <source>
        <dbReference type="ARBA" id="ARBA00006281"/>
    </source>
</evidence>
<keyword evidence="4" id="KW-0507">mRNA processing</keyword>
<dbReference type="InterPro" id="IPR038516">
    <property type="entry name" value="AAR2_N_sf"/>
</dbReference>
<evidence type="ECO:0000259" key="11">
    <source>
        <dbReference type="Pfam" id="PF20981"/>
    </source>
</evidence>
<evidence type="ECO:0000259" key="10">
    <source>
        <dbReference type="Pfam" id="PF05282"/>
    </source>
</evidence>
<sequence>MEPELARRLFAEGAVLVLLDVPQRTEFGIDYNSWSVGPKFKGVKMIPPGLHFVYYCAVSKQGDAAPRTGFFHFFKRQEVLVMKWDHKTEDLTDEGISTEMVERIRAGLKDLDQGLGPYPYDTLKKWVSLSNHISQDLVTRIQPLSGKVTSVSQIVQETSAVGSGEGEREGGREREVTGEREGGGEREESGGGEREVTGEMEGGGEKEEGEREGRGYGGGRFAGVGDFEPSVDSTSQKRRTDLPLFKSKPETALRFSEVPRQRHPVGASPSEISHHCMDLSYTLQSLMTSNHTHCEIQLFFTNTLPVCCSVEDRDLLGELQLAFLCFFLAHVYDAFEHWKELVRLLCMSESALSDQTELFTNFITVLHFQLKEIPDDFFVDIVSRSNFLTTTLQVFFACLEQGSSLDSRLVKKGLQFRDNLTKQYNWDFSSEPDEYAPTIVDTDCS</sequence>
<dbReference type="Gene3D" id="2.60.34.20">
    <property type="match status" value="1"/>
</dbReference>
<dbReference type="CDD" id="cd13778">
    <property type="entry name" value="Aar2_C"/>
    <property type="match status" value="1"/>
</dbReference>
<organism evidence="12 13">
    <name type="scientific">Geodia barretti</name>
    <name type="common">Barrett's horny sponge</name>
    <dbReference type="NCBI Taxonomy" id="519541"/>
    <lineage>
        <taxon>Eukaryota</taxon>
        <taxon>Metazoa</taxon>
        <taxon>Porifera</taxon>
        <taxon>Demospongiae</taxon>
        <taxon>Heteroscleromorpha</taxon>
        <taxon>Tetractinellida</taxon>
        <taxon>Astrophorina</taxon>
        <taxon>Geodiidae</taxon>
        <taxon>Geodia</taxon>
    </lineage>
</organism>
<evidence type="ECO:0000256" key="7">
    <source>
        <dbReference type="ARBA" id="ARBA00030625"/>
    </source>
</evidence>
<evidence type="ECO:0000256" key="9">
    <source>
        <dbReference type="SAM" id="MobiDB-lite"/>
    </source>
</evidence>
<comment type="subunit">
    <text evidence="8">Interacts with PRPF8 (via RNase H homology domain). Component of a U5 snRNP complex that contains PRPF8.</text>
</comment>
<keyword evidence="13" id="KW-1185">Reference proteome</keyword>
<feature type="compositionally biased region" description="Basic and acidic residues" evidence="9">
    <location>
        <begin position="165"/>
        <end position="214"/>
    </location>
</feature>
<comment type="caution">
    <text evidence="12">The sequence shown here is derived from an EMBL/GenBank/DDBJ whole genome shotgun (WGS) entry which is preliminary data.</text>
</comment>
<dbReference type="EMBL" id="CASHTH010001219">
    <property type="protein sequence ID" value="CAI8012819.1"/>
    <property type="molecule type" value="Genomic_DNA"/>
</dbReference>
<dbReference type="GO" id="GO:0000244">
    <property type="term" value="P:spliceosomal tri-snRNP complex assembly"/>
    <property type="evidence" value="ECO:0007669"/>
    <property type="project" value="TreeGrafter"/>
</dbReference>
<protein>
    <recommendedName>
        <fullName evidence="3">Protein AAR2 homolog</fullName>
    </recommendedName>
    <alternativeName>
        <fullName evidence="7">AAR2 splicing factor homolog</fullName>
    </alternativeName>
</protein>
<dbReference type="PANTHER" id="PTHR12689:SF4">
    <property type="entry name" value="PROTEIN AAR2 HOMOLOG"/>
    <property type="match status" value="1"/>
</dbReference>
<dbReference type="Proteomes" id="UP001174909">
    <property type="component" value="Unassembled WGS sequence"/>
</dbReference>
<dbReference type="CDD" id="cd13777">
    <property type="entry name" value="Aar2_N"/>
    <property type="match status" value="1"/>
</dbReference>
<evidence type="ECO:0000256" key="8">
    <source>
        <dbReference type="ARBA" id="ARBA00047009"/>
    </source>
</evidence>
<dbReference type="InterPro" id="IPR033647">
    <property type="entry name" value="Aar2_N"/>
</dbReference>
<feature type="region of interest" description="Disordered" evidence="9">
    <location>
        <begin position="149"/>
        <end position="239"/>
    </location>
</feature>
<reference evidence="12" key="1">
    <citation type="submission" date="2023-03" db="EMBL/GenBank/DDBJ databases">
        <authorList>
            <person name="Steffen K."/>
            <person name="Cardenas P."/>
        </authorList>
    </citation>
    <scope>NUCLEOTIDE SEQUENCE</scope>
</reference>
<comment type="similarity">
    <text evidence="2">Belongs to the AAR2 family.</text>
</comment>
<feature type="domain" description="AAR2 C-terminal" evidence="10">
    <location>
        <begin position="255"/>
        <end position="429"/>
    </location>
</feature>
<dbReference type="InterPro" id="IPR007946">
    <property type="entry name" value="AAR2"/>
</dbReference>
<dbReference type="Pfam" id="PF05282">
    <property type="entry name" value="AAR2"/>
    <property type="match status" value="1"/>
</dbReference>
<dbReference type="InterPro" id="IPR033648">
    <property type="entry name" value="AAR2_C"/>
</dbReference>
<accession>A0AA35W9Y9</accession>
<gene>
    <name evidence="12" type="ORF">GBAR_LOCUS8190</name>
</gene>
<evidence type="ECO:0000256" key="1">
    <source>
        <dbReference type="ARBA" id="ARBA00003708"/>
    </source>
</evidence>
<keyword evidence="6" id="KW-0508">mRNA splicing</keyword>